<dbReference type="AlphaFoldDB" id="A0A1Y2EFP0"/>
<keyword evidence="2 6" id="KW-0812">Transmembrane</keyword>
<comment type="subcellular location">
    <subcellularLocation>
        <location evidence="1">Membrane</location>
        <topology evidence="1">Multi-pass membrane protein</topology>
    </subcellularLocation>
</comment>
<dbReference type="OrthoDB" id="5283415at2759"/>
<dbReference type="GeneID" id="63775538"/>
<dbReference type="InParanoid" id="A0A1Y2EFP0"/>
<evidence type="ECO:0000256" key="3">
    <source>
        <dbReference type="ARBA" id="ARBA00022989"/>
    </source>
</evidence>
<dbReference type="EMBL" id="MCFJ01000002">
    <property type="protein sequence ID" value="ORY69615.1"/>
    <property type="molecule type" value="Genomic_DNA"/>
</dbReference>
<feature type="transmembrane region" description="Helical" evidence="6">
    <location>
        <begin position="32"/>
        <end position="50"/>
    </location>
</feature>
<evidence type="ECO:0000256" key="1">
    <source>
        <dbReference type="ARBA" id="ARBA00004141"/>
    </source>
</evidence>
<dbReference type="PANTHER" id="PTHR33048">
    <property type="entry name" value="PTH11-LIKE INTEGRAL MEMBRANE PROTEIN (AFU_ORTHOLOGUE AFUA_5G11245)"/>
    <property type="match status" value="1"/>
</dbReference>
<evidence type="ECO:0000256" key="4">
    <source>
        <dbReference type="ARBA" id="ARBA00023136"/>
    </source>
</evidence>
<dbReference type="InterPro" id="IPR052337">
    <property type="entry name" value="SAT4-like"/>
</dbReference>
<organism evidence="8 9">
    <name type="scientific">Pseudomassariella vexata</name>
    <dbReference type="NCBI Taxonomy" id="1141098"/>
    <lineage>
        <taxon>Eukaryota</taxon>
        <taxon>Fungi</taxon>
        <taxon>Dikarya</taxon>
        <taxon>Ascomycota</taxon>
        <taxon>Pezizomycotina</taxon>
        <taxon>Sordariomycetes</taxon>
        <taxon>Xylariomycetidae</taxon>
        <taxon>Amphisphaeriales</taxon>
        <taxon>Pseudomassariaceae</taxon>
        <taxon>Pseudomassariella</taxon>
    </lineage>
</organism>
<accession>A0A1Y2EFP0</accession>
<dbReference type="RefSeq" id="XP_040719565.1">
    <property type="nucleotide sequence ID" value="XM_040859326.1"/>
</dbReference>
<keyword evidence="3 6" id="KW-1133">Transmembrane helix</keyword>
<dbReference type="Pfam" id="PF20684">
    <property type="entry name" value="Fung_rhodopsin"/>
    <property type="match status" value="1"/>
</dbReference>
<keyword evidence="9" id="KW-1185">Reference proteome</keyword>
<gene>
    <name evidence="8" type="ORF">BCR38DRAFT_419577</name>
</gene>
<feature type="transmembrane region" description="Helical" evidence="6">
    <location>
        <begin position="62"/>
        <end position="84"/>
    </location>
</feature>
<keyword evidence="4 6" id="KW-0472">Membrane</keyword>
<dbReference type="InterPro" id="IPR049326">
    <property type="entry name" value="Rhodopsin_dom_fungi"/>
</dbReference>
<evidence type="ECO:0000259" key="7">
    <source>
        <dbReference type="Pfam" id="PF20684"/>
    </source>
</evidence>
<proteinExistence type="inferred from homology"/>
<reference evidence="8 9" key="1">
    <citation type="submission" date="2016-07" db="EMBL/GenBank/DDBJ databases">
        <title>Pervasive Adenine N6-methylation of Active Genes in Fungi.</title>
        <authorList>
            <consortium name="DOE Joint Genome Institute"/>
            <person name="Mondo S.J."/>
            <person name="Dannebaum R.O."/>
            <person name="Kuo R.C."/>
            <person name="Labutti K."/>
            <person name="Haridas S."/>
            <person name="Kuo A."/>
            <person name="Salamov A."/>
            <person name="Ahrendt S.R."/>
            <person name="Lipzen A."/>
            <person name="Sullivan W."/>
            <person name="Andreopoulos W.B."/>
            <person name="Clum A."/>
            <person name="Lindquist E."/>
            <person name="Daum C."/>
            <person name="Ramamoorthy G.K."/>
            <person name="Gryganskyi A."/>
            <person name="Culley D."/>
            <person name="Magnuson J.K."/>
            <person name="James T.Y."/>
            <person name="O'Malley M.A."/>
            <person name="Stajich J.E."/>
            <person name="Spatafora J.W."/>
            <person name="Visel A."/>
            <person name="Grigoriev I.V."/>
        </authorList>
    </citation>
    <scope>NUCLEOTIDE SEQUENCE [LARGE SCALE GENOMIC DNA]</scope>
    <source>
        <strain evidence="8 9">CBS 129021</strain>
    </source>
</reference>
<evidence type="ECO:0000313" key="9">
    <source>
        <dbReference type="Proteomes" id="UP000193689"/>
    </source>
</evidence>
<feature type="domain" description="Rhodopsin" evidence="7">
    <location>
        <begin position="8"/>
        <end position="206"/>
    </location>
</feature>
<protein>
    <recommendedName>
        <fullName evidence="7">Rhodopsin domain-containing protein</fullName>
    </recommendedName>
</protein>
<evidence type="ECO:0000256" key="5">
    <source>
        <dbReference type="ARBA" id="ARBA00038359"/>
    </source>
</evidence>
<sequence>MFIKTNFIGISIHDIPPHDPTPGAIWNYAVQILYNPILALVKTSVLLSLLRLFGQTPGVRRFILWVNTANLAAMVGILVAVVLQCYPIEKTWEPLREGTCIDRRILFVTMASFNILTDLLVLGIPLRILSGLKIPTRTQFALMFVFLLGFLVTIVAIVRMALLIQGLFMLIELRDPTSNISFITSAMETNLVLITASAPALRPLLRAWCPKWCGSSRVGGGAITEKQIFGTTAATTFMHMKSQPMIRDQNLRRTDT</sequence>
<dbReference type="STRING" id="1141098.A0A1Y2EFP0"/>
<evidence type="ECO:0000256" key="6">
    <source>
        <dbReference type="SAM" id="Phobius"/>
    </source>
</evidence>
<dbReference type="Proteomes" id="UP000193689">
    <property type="component" value="Unassembled WGS sequence"/>
</dbReference>
<dbReference type="GO" id="GO:0016020">
    <property type="term" value="C:membrane"/>
    <property type="evidence" value="ECO:0007669"/>
    <property type="project" value="UniProtKB-SubCell"/>
</dbReference>
<feature type="transmembrane region" description="Helical" evidence="6">
    <location>
        <begin position="104"/>
        <end position="128"/>
    </location>
</feature>
<comment type="similarity">
    <text evidence="5">Belongs to the SAT4 family.</text>
</comment>
<name>A0A1Y2EFP0_9PEZI</name>
<evidence type="ECO:0000256" key="2">
    <source>
        <dbReference type="ARBA" id="ARBA00022692"/>
    </source>
</evidence>
<comment type="caution">
    <text evidence="8">The sequence shown here is derived from an EMBL/GenBank/DDBJ whole genome shotgun (WGS) entry which is preliminary data.</text>
</comment>
<feature type="transmembrane region" description="Helical" evidence="6">
    <location>
        <begin position="140"/>
        <end position="168"/>
    </location>
</feature>
<dbReference type="PANTHER" id="PTHR33048:SF47">
    <property type="entry name" value="INTEGRAL MEMBRANE PROTEIN-RELATED"/>
    <property type="match status" value="1"/>
</dbReference>
<evidence type="ECO:0000313" key="8">
    <source>
        <dbReference type="EMBL" id="ORY69615.1"/>
    </source>
</evidence>